<dbReference type="Gramene" id="Pp3c12_25690V3.1">
    <property type="protein sequence ID" value="PAC:32974554.CDS.1"/>
    <property type="gene ID" value="Pp3c12_25690"/>
</dbReference>
<dbReference type="InParanoid" id="A0A2K1JS73"/>
<reference evidence="1 3" key="2">
    <citation type="journal article" date="2018" name="Plant J.">
        <title>The Physcomitrella patens chromosome-scale assembly reveals moss genome structure and evolution.</title>
        <authorList>
            <person name="Lang D."/>
            <person name="Ullrich K.K."/>
            <person name="Murat F."/>
            <person name="Fuchs J."/>
            <person name="Jenkins J."/>
            <person name="Haas F.B."/>
            <person name="Piednoel M."/>
            <person name="Gundlach H."/>
            <person name="Van Bel M."/>
            <person name="Meyberg R."/>
            <person name="Vives C."/>
            <person name="Morata J."/>
            <person name="Symeonidi A."/>
            <person name="Hiss M."/>
            <person name="Muchero W."/>
            <person name="Kamisugi Y."/>
            <person name="Saleh O."/>
            <person name="Blanc G."/>
            <person name="Decker E.L."/>
            <person name="van Gessel N."/>
            <person name="Grimwood J."/>
            <person name="Hayes R.D."/>
            <person name="Graham S.W."/>
            <person name="Gunter L.E."/>
            <person name="McDaniel S.F."/>
            <person name="Hoernstein S.N.W."/>
            <person name="Larsson A."/>
            <person name="Li F.W."/>
            <person name="Perroud P.F."/>
            <person name="Phillips J."/>
            <person name="Ranjan P."/>
            <person name="Rokshar D.S."/>
            <person name="Rothfels C.J."/>
            <person name="Schneider L."/>
            <person name="Shu S."/>
            <person name="Stevenson D.W."/>
            <person name="Thummler F."/>
            <person name="Tillich M."/>
            <person name="Villarreal Aguilar J.C."/>
            <person name="Widiez T."/>
            <person name="Wong G.K."/>
            <person name="Wymore A."/>
            <person name="Zhang Y."/>
            <person name="Zimmer A.D."/>
            <person name="Quatrano R.S."/>
            <person name="Mayer K.F.X."/>
            <person name="Goodstein D."/>
            <person name="Casacuberta J.M."/>
            <person name="Vandepoele K."/>
            <person name="Reski R."/>
            <person name="Cuming A.C."/>
            <person name="Tuskan G.A."/>
            <person name="Maumus F."/>
            <person name="Salse J."/>
            <person name="Schmutz J."/>
            <person name="Rensing S.A."/>
        </authorList>
    </citation>
    <scope>NUCLEOTIDE SEQUENCE [LARGE SCALE GENOMIC DNA]</scope>
    <source>
        <strain evidence="2 3">cv. Gransden 2004</strain>
    </source>
</reference>
<reference evidence="1 3" key="1">
    <citation type="journal article" date="2008" name="Science">
        <title>The Physcomitrella genome reveals evolutionary insights into the conquest of land by plants.</title>
        <authorList>
            <person name="Rensing S."/>
            <person name="Lang D."/>
            <person name="Zimmer A."/>
            <person name="Terry A."/>
            <person name="Salamov A."/>
            <person name="Shapiro H."/>
            <person name="Nishiyama T."/>
            <person name="Perroud P.-F."/>
            <person name="Lindquist E."/>
            <person name="Kamisugi Y."/>
            <person name="Tanahashi T."/>
            <person name="Sakakibara K."/>
            <person name="Fujita T."/>
            <person name="Oishi K."/>
            <person name="Shin-I T."/>
            <person name="Kuroki Y."/>
            <person name="Toyoda A."/>
            <person name="Suzuki Y."/>
            <person name="Hashimoto A."/>
            <person name="Yamaguchi K."/>
            <person name="Sugano A."/>
            <person name="Kohara Y."/>
            <person name="Fujiyama A."/>
            <person name="Anterola A."/>
            <person name="Aoki S."/>
            <person name="Ashton N."/>
            <person name="Barbazuk W.B."/>
            <person name="Barker E."/>
            <person name="Bennetzen J."/>
            <person name="Bezanilla M."/>
            <person name="Blankenship R."/>
            <person name="Cho S.H."/>
            <person name="Dutcher S."/>
            <person name="Estelle M."/>
            <person name="Fawcett J.A."/>
            <person name="Gundlach H."/>
            <person name="Hanada K."/>
            <person name="Heyl A."/>
            <person name="Hicks K.A."/>
            <person name="Hugh J."/>
            <person name="Lohr M."/>
            <person name="Mayer K."/>
            <person name="Melkozernov A."/>
            <person name="Murata T."/>
            <person name="Nelson D."/>
            <person name="Pils B."/>
            <person name="Prigge M."/>
            <person name="Reiss B."/>
            <person name="Renner T."/>
            <person name="Rombauts S."/>
            <person name="Rushton P."/>
            <person name="Sanderfoot A."/>
            <person name="Schween G."/>
            <person name="Shiu S.-H."/>
            <person name="Stueber K."/>
            <person name="Theodoulou F.L."/>
            <person name="Tu H."/>
            <person name="Van de Peer Y."/>
            <person name="Verrier P.J."/>
            <person name="Waters E."/>
            <person name="Wood A."/>
            <person name="Yang L."/>
            <person name="Cove D."/>
            <person name="Cuming A."/>
            <person name="Hasebe M."/>
            <person name="Lucas S."/>
            <person name="Mishler D.B."/>
            <person name="Reski R."/>
            <person name="Grigoriev I."/>
            <person name="Quatrano R.S."/>
            <person name="Boore J.L."/>
        </authorList>
    </citation>
    <scope>NUCLEOTIDE SEQUENCE [LARGE SCALE GENOMIC DNA]</scope>
    <source>
        <strain evidence="2 3">cv. Gransden 2004</strain>
    </source>
</reference>
<evidence type="ECO:0000313" key="2">
    <source>
        <dbReference type="EnsemblPlants" id="PAC:32974554.CDS.1"/>
    </source>
</evidence>
<dbReference type="Gramene" id="Pp3c12_25690V3.2">
    <property type="protein sequence ID" value="PAC:32974555.CDS.1"/>
    <property type="gene ID" value="Pp3c12_25690"/>
</dbReference>
<evidence type="ECO:0000313" key="1">
    <source>
        <dbReference type="EMBL" id="PNR44381.1"/>
    </source>
</evidence>
<proteinExistence type="predicted"/>
<dbReference type="EnsemblPlants" id="Pp3c12_25690V3.2">
    <property type="protein sequence ID" value="PAC:32974555.CDS.1"/>
    <property type="gene ID" value="Pp3c12_25690"/>
</dbReference>
<organism evidence="1">
    <name type="scientific">Physcomitrium patens</name>
    <name type="common">Spreading-leaved earth moss</name>
    <name type="synonym">Physcomitrella patens</name>
    <dbReference type="NCBI Taxonomy" id="3218"/>
    <lineage>
        <taxon>Eukaryota</taxon>
        <taxon>Viridiplantae</taxon>
        <taxon>Streptophyta</taxon>
        <taxon>Embryophyta</taxon>
        <taxon>Bryophyta</taxon>
        <taxon>Bryophytina</taxon>
        <taxon>Bryopsida</taxon>
        <taxon>Funariidae</taxon>
        <taxon>Funariales</taxon>
        <taxon>Funariaceae</taxon>
        <taxon>Physcomitrium</taxon>
    </lineage>
</organism>
<keyword evidence="3" id="KW-1185">Reference proteome</keyword>
<gene>
    <name evidence="1" type="ORF">PHYPA_016765</name>
</gene>
<name>A0A2K1JS73_PHYPA</name>
<sequence length="57" mass="6569">MFTILSSPSQILISHKFLSSKILFFNNCGVQSICIDLCKYRSNYNQGVFKEHLIIEV</sequence>
<accession>A0A2K1JS73</accession>
<dbReference type="EMBL" id="ABEU02000012">
    <property type="protein sequence ID" value="PNR44381.1"/>
    <property type="molecule type" value="Genomic_DNA"/>
</dbReference>
<dbReference type="AlphaFoldDB" id="A0A2K1JS73"/>
<reference evidence="2" key="3">
    <citation type="submission" date="2020-12" db="UniProtKB">
        <authorList>
            <consortium name="EnsemblPlants"/>
        </authorList>
    </citation>
    <scope>IDENTIFICATION</scope>
</reference>
<evidence type="ECO:0000313" key="3">
    <source>
        <dbReference type="Proteomes" id="UP000006727"/>
    </source>
</evidence>
<protein>
    <submittedName>
        <fullName evidence="1 2">Uncharacterized protein</fullName>
    </submittedName>
</protein>
<dbReference type="Proteomes" id="UP000006727">
    <property type="component" value="Chromosome 12"/>
</dbReference>
<dbReference type="EnsemblPlants" id="Pp3c12_25690V3.1">
    <property type="protein sequence ID" value="PAC:32974554.CDS.1"/>
    <property type="gene ID" value="Pp3c12_25690"/>
</dbReference>